<organism evidence="7 8">
    <name type="scientific">Zooshikella ganghwensis</name>
    <dbReference type="NCBI Taxonomy" id="202772"/>
    <lineage>
        <taxon>Bacteria</taxon>
        <taxon>Pseudomonadati</taxon>
        <taxon>Pseudomonadota</taxon>
        <taxon>Gammaproteobacteria</taxon>
        <taxon>Oceanospirillales</taxon>
        <taxon>Zooshikellaceae</taxon>
        <taxon>Zooshikella</taxon>
    </lineage>
</organism>
<evidence type="ECO:0000256" key="2">
    <source>
        <dbReference type="ARBA" id="ARBA00007581"/>
    </source>
</evidence>
<evidence type="ECO:0000256" key="5">
    <source>
        <dbReference type="ARBA" id="ARBA00023002"/>
    </source>
</evidence>
<dbReference type="InterPro" id="IPR014436">
    <property type="entry name" value="Extradiol_dOase_DODA"/>
</dbReference>
<comment type="caution">
    <text evidence="7">The sequence shown here is derived from an EMBL/GenBank/DDBJ whole genome shotgun (WGS) entry which is preliminary data.</text>
</comment>
<dbReference type="CDD" id="cd07363">
    <property type="entry name" value="45_DOPA_Dioxygenase"/>
    <property type="match status" value="1"/>
</dbReference>
<evidence type="ECO:0000256" key="4">
    <source>
        <dbReference type="ARBA" id="ARBA00022833"/>
    </source>
</evidence>
<proteinExistence type="inferred from homology"/>
<keyword evidence="3" id="KW-0479">Metal-binding</keyword>
<dbReference type="AlphaFoldDB" id="A0A4P9VIG1"/>
<evidence type="ECO:0000313" key="8">
    <source>
        <dbReference type="Proteomes" id="UP000257039"/>
    </source>
</evidence>
<dbReference type="Gene3D" id="3.40.830.10">
    <property type="entry name" value="LigB-like"/>
    <property type="match status" value="1"/>
</dbReference>
<keyword evidence="8" id="KW-1185">Reference proteome</keyword>
<dbReference type="SUPFAM" id="SSF53213">
    <property type="entry name" value="LigB-like"/>
    <property type="match status" value="1"/>
</dbReference>
<dbReference type="GO" id="GO:0008198">
    <property type="term" value="F:ferrous iron binding"/>
    <property type="evidence" value="ECO:0007669"/>
    <property type="project" value="InterPro"/>
</dbReference>
<dbReference type="GO" id="GO:0016702">
    <property type="term" value="F:oxidoreductase activity, acting on single donors with incorporation of molecular oxygen, incorporation of two atoms of oxygen"/>
    <property type="evidence" value="ECO:0007669"/>
    <property type="project" value="UniProtKB-ARBA"/>
</dbReference>
<dbReference type="Pfam" id="PF02900">
    <property type="entry name" value="LigB"/>
    <property type="match status" value="1"/>
</dbReference>
<keyword evidence="4" id="KW-0862">Zinc</keyword>
<evidence type="ECO:0000313" key="7">
    <source>
        <dbReference type="EMBL" id="RDH42943.1"/>
    </source>
</evidence>
<sequence length="269" mass="30094">MNNHSSAGPTVLFLSHGGGPMPLLGDKDHQEMVGNLKMIAETLLKPSAILVISAHWEENTPTITSGNTPSLIYDYYGFPEESYRIQYPAPGAPQLAHALYQQLNKDGISAKLDEQRGFDHGLFIPLKIMYPDAAIPCIQLSLKNNLNPLEHIKLGESIAKLANDDLLIIGSGFSFHNMKAFYSANTHETKTKNEAFEAWLIDTCSNKSLSEKERTGRLTNWENAPHARFCHPREEHLLPLHVCYGATKQACSQYFELTILNKKASVYLW</sequence>
<dbReference type="PANTHER" id="PTHR30096:SF0">
    <property type="entry name" value="4,5-DOPA DIOXYGENASE EXTRADIOL-LIKE PROTEIN"/>
    <property type="match status" value="1"/>
</dbReference>
<keyword evidence="7" id="KW-0223">Dioxygenase</keyword>
<evidence type="ECO:0000259" key="6">
    <source>
        <dbReference type="Pfam" id="PF02900"/>
    </source>
</evidence>
<comment type="similarity">
    <text evidence="2">Belongs to the DODA-type extradiol aromatic ring-opening dioxygenase family.</text>
</comment>
<dbReference type="Proteomes" id="UP000257039">
    <property type="component" value="Unassembled WGS sequence"/>
</dbReference>
<feature type="domain" description="Extradiol ring-cleavage dioxygenase class III enzyme subunit B" evidence="6">
    <location>
        <begin position="32"/>
        <end position="249"/>
    </location>
</feature>
<evidence type="ECO:0000256" key="3">
    <source>
        <dbReference type="ARBA" id="ARBA00022723"/>
    </source>
</evidence>
<dbReference type="PIRSF" id="PIRSF006157">
    <property type="entry name" value="Doxgns_DODA"/>
    <property type="match status" value="1"/>
</dbReference>
<gene>
    <name evidence="7" type="ORF">B9G39_05460</name>
</gene>
<dbReference type="PANTHER" id="PTHR30096">
    <property type="entry name" value="4,5-DOPA DIOXYGENASE EXTRADIOL-LIKE PROTEIN"/>
    <property type="match status" value="1"/>
</dbReference>
<dbReference type="GO" id="GO:0008270">
    <property type="term" value="F:zinc ion binding"/>
    <property type="evidence" value="ECO:0007669"/>
    <property type="project" value="InterPro"/>
</dbReference>
<dbReference type="InterPro" id="IPR004183">
    <property type="entry name" value="Xdiol_dOase_suB"/>
</dbReference>
<dbReference type="EMBL" id="NDXW01000001">
    <property type="protein sequence ID" value="RDH42943.1"/>
    <property type="molecule type" value="Genomic_DNA"/>
</dbReference>
<evidence type="ECO:0000256" key="1">
    <source>
        <dbReference type="ARBA" id="ARBA00001947"/>
    </source>
</evidence>
<accession>A0A4P9VIG1</accession>
<name>A0A4P9VIG1_9GAMM</name>
<dbReference type="RefSeq" id="WP_094786359.1">
    <property type="nucleotide sequence ID" value="NZ_NDXW01000001.1"/>
</dbReference>
<reference evidence="7 8" key="1">
    <citation type="submission" date="2017-04" db="EMBL/GenBank/DDBJ databases">
        <title>Draft genome sequence of Zooshikella ganghwensis VG4 isolated from Red Sea sediments.</title>
        <authorList>
            <person name="Rehman Z."/>
            <person name="Alam I."/>
            <person name="Kamau A."/>
            <person name="Bajic V."/>
            <person name="Leiknes T."/>
        </authorList>
    </citation>
    <scope>NUCLEOTIDE SEQUENCE [LARGE SCALE GENOMIC DNA]</scope>
    <source>
        <strain evidence="7 8">VG4</strain>
    </source>
</reference>
<comment type="cofactor">
    <cofactor evidence="1">
        <name>Zn(2+)</name>
        <dbReference type="ChEBI" id="CHEBI:29105"/>
    </cofactor>
</comment>
<protein>
    <submittedName>
        <fullName evidence="7">Dioxygenase</fullName>
    </submittedName>
</protein>
<keyword evidence="5" id="KW-0560">Oxidoreductase</keyword>